<dbReference type="GO" id="GO:0042289">
    <property type="term" value="F:MHC class II protein binding"/>
    <property type="evidence" value="ECO:0007669"/>
    <property type="project" value="TreeGrafter"/>
</dbReference>
<dbReference type="InterPro" id="IPR013783">
    <property type="entry name" value="Ig-like_fold"/>
</dbReference>
<sequence length="532" mass="59743">MDLRFVFLLAVVLLCSHPVIAKDRDVDVIVAMADTTITLPCSNMPLKEKMLINWQWLPHGVDSTRLILSADRRQEFLGMPSRKDARLADSSFWKSGNFSLSIRASAEDGGHYTCLINQAQKTLKEQVMLLIVLTVSADPPLPVPEQSTLRLQAKVSGLSSVLNVSWLSPRGLPLHYEVLPEGGVITKLPNITLADKGDYICKVRLQGNRGRPASLFLYPVTVDGSRAANFNHNTYSAQISKACLSYTPVSLPCPPVSGDYVLLYWQHPDKRKEIELVFSYDRWRRRVRNVTKSNLRISLCDSARQGELGFVLTPRPEHGGVFICEVFQDDNVYSQSLRLSVLHVAAQTRLSVAYLTCRYSERMQVRVVTWTHQYPNRSLNWYSKTPGAIITEVQLPPRPETAGNYTCTLELNNGEKIDTVHVVRLASDESPIPSPSPSLPSSHSSPFPYLSILGVLLPVVAVAIGVLLWKLRAHKACPGIEQSLSHHSGEVENIYENPEDLRQAQSSIYMDLKPTSQDDVYRELDRYEHRPY</sequence>
<dbReference type="Gene3D" id="2.60.40.10">
    <property type="entry name" value="Immunoglobulins"/>
    <property type="match status" value="2"/>
</dbReference>
<dbReference type="GO" id="GO:0009897">
    <property type="term" value="C:external side of plasma membrane"/>
    <property type="evidence" value="ECO:0007669"/>
    <property type="project" value="TreeGrafter"/>
</dbReference>
<dbReference type="OrthoDB" id="8713003at2759"/>
<evidence type="ECO:0000259" key="3">
    <source>
        <dbReference type="PROSITE" id="PS50835"/>
    </source>
</evidence>
<keyword evidence="1" id="KW-0472">Membrane</keyword>
<dbReference type="GO" id="GO:0070374">
    <property type="term" value="P:positive regulation of ERK1 and ERK2 cascade"/>
    <property type="evidence" value="ECO:0007669"/>
    <property type="project" value="TreeGrafter"/>
</dbReference>
<dbReference type="Proteomes" id="UP000261540">
    <property type="component" value="Unplaced"/>
</dbReference>
<dbReference type="GeneTree" id="ENSGT01030000234988"/>
<dbReference type="GO" id="GO:0045121">
    <property type="term" value="C:membrane raft"/>
    <property type="evidence" value="ECO:0007669"/>
    <property type="project" value="TreeGrafter"/>
</dbReference>
<keyword evidence="1" id="KW-0812">Transmembrane</keyword>
<dbReference type="CTD" id="100500702"/>
<feature type="signal peptide" evidence="2">
    <location>
        <begin position="1"/>
        <end position="21"/>
    </location>
</feature>
<dbReference type="PANTHER" id="PTHR11422:SF3">
    <property type="entry name" value="G6F-LIKE PROTEIN"/>
    <property type="match status" value="1"/>
</dbReference>
<feature type="chain" id="PRO_5017250799" evidence="2">
    <location>
        <begin position="22"/>
        <end position="532"/>
    </location>
</feature>
<dbReference type="GO" id="GO:1990782">
    <property type="term" value="F:protein tyrosine kinase binding"/>
    <property type="evidence" value="ECO:0007669"/>
    <property type="project" value="TreeGrafter"/>
</dbReference>
<evidence type="ECO:0000313" key="4">
    <source>
        <dbReference type="Ensembl" id="ENSPKIP00000038787.1"/>
    </source>
</evidence>
<evidence type="ECO:0000256" key="2">
    <source>
        <dbReference type="SAM" id="SignalP"/>
    </source>
</evidence>
<keyword evidence="5" id="KW-1185">Reference proteome</keyword>
<feature type="transmembrane region" description="Helical" evidence="1">
    <location>
        <begin position="447"/>
        <end position="469"/>
    </location>
</feature>
<dbReference type="InterPro" id="IPR007110">
    <property type="entry name" value="Ig-like_dom"/>
</dbReference>
<dbReference type="STRING" id="1676925.ENSPKIP00000038787"/>
<dbReference type="AlphaFoldDB" id="A0A3B3T6J0"/>
<reference evidence="4" key="2">
    <citation type="submission" date="2025-09" db="UniProtKB">
        <authorList>
            <consortium name="Ensembl"/>
        </authorList>
    </citation>
    <scope>IDENTIFICATION</scope>
</reference>
<keyword evidence="1" id="KW-1133">Transmembrane helix</keyword>
<reference evidence="4" key="1">
    <citation type="submission" date="2025-08" db="UniProtKB">
        <authorList>
            <consortium name="Ensembl"/>
        </authorList>
    </citation>
    <scope>IDENTIFICATION</scope>
</reference>
<dbReference type="GO" id="GO:0035723">
    <property type="term" value="P:interleukin-15-mediated signaling pathway"/>
    <property type="evidence" value="ECO:0007669"/>
    <property type="project" value="TreeGrafter"/>
</dbReference>
<accession>A0A3B3T6J0</accession>
<feature type="domain" description="Ig-like" evidence="3">
    <location>
        <begin position="355"/>
        <end position="423"/>
    </location>
</feature>
<evidence type="ECO:0000313" key="5">
    <source>
        <dbReference type="Proteomes" id="UP000261540"/>
    </source>
</evidence>
<organism evidence="4 5">
    <name type="scientific">Paramormyrops kingsleyae</name>
    <dbReference type="NCBI Taxonomy" id="1676925"/>
    <lineage>
        <taxon>Eukaryota</taxon>
        <taxon>Metazoa</taxon>
        <taxon>Chordata</taxon>
        <taxon>Craniata</taxon>
        <taxon>Vertebrata</taxon>
        <taxon>Euteleostomi</taxon>
        <taxon>Actinopterygii</taxon>
        <taxon>Neopterygii</taxon>
        <taxon>Teleostei</taxon>
        <taxon>Osteoglossocephala</taxon>
        <taxon>Osteoglossomorpha</taxon>
        <taxon>Osteoglossiformes</taxon>
        <taxon>Mormyridae</taxon>
        <taxon>Paramormyrops</taxon>
    </lineage>
</organism>
<dbReference type="Ensembl" id="ENSPKIT00000019782.1">
    <property type="protein sequence ID" value="ENSPKIP00000038787.1"/>
    <property type="gene ID" value="ENSPKIG00000016434.1"/>
</dbReference>
<protein>
    <submittedName>
        <fullName evidence="4">G6f-like</fullName>
    </submittedName>
</protein>
<dbReference type="SUPFAM" id="SSF48726">
    <property type="entry name" value="Immunoglobulin"/>
    <property type="match status" value="2"/>
</dbReference>
<keyword evidence="2" id="KW-0732">Signal</keyword>
<dbReference type="InterPro" id="IPR036179">
    <property type="entry name" value="Ig-like_dom_sf"/>
</dbReference>
<dbReference type="PROSITE" id="PS50835">
    <property type="entry name" value="IG_LIKE"/>
    <property type="match status" value="2"/>
</dbReference>
<dbReference type="InterPro" id="IPR003599">
    <property type="entry name" value="Ig_sub"/>
</dbReference>
<dbReference type="SMART" id="SM00409">
    <property type="entry name" value="IG"/>
    <property type="match status" value="4"/>
</dbReference>
<dbReference type="GO" id="GO:0042110">
    <property type="term" value="P:T cell activation"/>
    <property type="evidence" value="ECO:0007669"/>
    <property type="project" value="TreeGrafter"/>
</dbReference>
<dbReference type="PANTHER" id="PTHR11422">
    <property type="entry name" value="T-CELL SURFACE GLYCOPROTEIN CD4"/>
    <property type="match status" value="1"/>
</dbReference>
<feature type="domain" description="Ig-like" evidence="3">
    <location>
        <begin position="18"/>
        <end position="124"/>
    </location>
</feature>
<name>A0A3B3T6J0_9TELE</name>
<evidence type="ECO:0000256" key="1">
    <source>
        <dbReference type="SAM" id="Phobius"/>
    </source>
</evidence>
<dbReference type="KEGG" id="pki:111842902"/>
<proteinExistence type="predicted"/>